<name>A0ABT7GYR7_9ACTN</name>
<evidence type="ECO:0000313" key="2">
    <source>
        <dbReference type="Proteomes" id="UP001223390"/>
    </source>
</evidence>
<sequence>MSAARDARRLRPGVAVTPLRAGLHLRGRAGSVTLEGSAALPALWQWLEGPLRSGALDGHLDAAAAGPALRTAVETLLGQLDAHGLLVSEPGYGDQRHDPVA</sequence>
<dbReference type="EMBL" id="JASITI010000024">
    <property type="protein sequence ID" value="MDK9497985.1"/>
    <property type="molecule type" value="Genomic_DNA"/>
</dbReference>
<dbReference type="Proteomes" id="UP001223390">
    <property type="component" value="Unassembled WGS sequence"/>
</dbReference>
<organism evidence="1 2">
    <name type="scientific">Streptomyces katrae</name>
    <dbReference type="NCBI Taxonomy" id="68223"/>
    <lineage>
        <taxon>Bacteria</taxon>
        <taxon>Bacillati</taxon>
        <taxon>Actinomycetota</taxon>
        <taxon>Actinomycetes</taxon>
        <taxon>Kitasatosporales</taxon>
        <taxon>Streptomycetaceae</taxon>
        <taxon>Streptomyces</taxon>
    </lineage>
</organism>
<comment type="caution">
    <text evidence="1">The sequence shown here is derived from an EMBL/GenBank/DDBJ whole genome shotgun (WGS) entry which is preliminary data.</text>
</comment>
<accession>A0ABT7GYR7</accession>
<evidence type="ECO:0000313" key="1">
    <source>
        <dbReference type="EMBL" id="MDK9497985.1"/>
    </source>
</evidence>
<reference evidence="1 2" key="1">
    <citation type="submission" date="2023-05" db="EMBL/GenBank/DDBJ databases">
        <title>Sequencing and Assembly of Streptomyces sp. NP73.</title>
        <authorList>
            <person name="Konwar A.N."/>
            <person name="Saikia K."/>
            <person name="Thakur D."/>
        </authorList>
    </citation>
    <scope>NUCLEOTIDE SEQUENCE [LARGE SCALE GENOMIC DNA]</scope>
    <source>
        <strain evidence="1 2">NP73</strain>
    </source>
</reference>
<proteinExistence type="predicted"/>
<keyword evidence="2" id="KW-1185">Reference proteome</keyword>
<gene>
    <name evidence="1" type="ORF">QEZ40_002930</name>
</gene>
<protein>
    <submittedName>
        <fullName evidence="1">Uncharacterized protein</fullName>
    </submittedName>
</protein>
<feature type="non-terminal residue" evidence="1">
    <location>
        <position position="101"/>
    </location>
</feature>